<dbReference type="EMBL" id="CM055112">
    <property type="protein sequence ID" value="KAJ7517737.1"/>
    <property type="molecule type" value="Genomic_DNA"/>
</dbReference>
<reference evidence="2" key="1">
    <citation type="journal article" date="2024" name="Proc. Natl. Acad. Sci. U.S.A.">
        <title>Extraordinary preservation of gene collinearity over three hundred million years revealed in homosporous lycophytes.</title>
        <authorList>
            <person name="Li C."/>
            <person name="Wickell D."/>
            <person name="Kuo L.Y."/>
            <person name="Chen X."/>
            <person name="Nie B."/>
            <person name="Liao X."/>
            <person name="Peng D."/>
            <person name="Ji J."/>
            <person name="Jenkins J."/>
            <person name="Williams M."/>
            <person name="Shu S."/>
            <person name="Plott C."/>
            <person name="Barry K."/>
            <person name="Rajasekar S."/>
            <person name="Grimwood J."/>
            <person name="Han X."/>
            <person name="Sun S."/>
            <person name="Hou Z."/>
            <person name="He W."/>
            <person name="Dai G."/>
            <person name="Sun C."/>
            <person name="Schmutz J."/>
            <person name="Leebens-Mack J.H."/>
            <person name="Li F.W."/>
            <person name="Wang L."/>
        </authorList>
    </citation>
    <scope>NUCLEOTIDE SEQUENCE [LARGE SCALE GENOMIC DNA]</scope>
    <source>
        <strain evidence="2">cv. PW_Plant_1</strain>
    </source>
</reference>
<sequence length="115" mass="13215">MLKLLGIVDPKHGETWFKYVTTKALEEKGFTMRLEKLNTLRLADVSNEIRYKWLSMCLGGSVMRDQHAIPVGDKPFRLWVGKEVFYYTLLLEANKTLEACQDSGGSCFNCIHKKL</sequence>
<organism evidence="1 2">
    <name type="scientific">Diphasiastrum complanatum</name>
    <name type="common">Issler's clubmoss</name>
    <name type="synonym">Lycopodium complanatum</name>
    <dbReference type="NCBI Taxonomy" id="34168"/>
    <lineage>
        <taxon>Eukaryota</taxon>
        <taxon>Viridiplantae</taxon>
        <taxon>Streptophyta</taxon>
        <taxon>Embryophyta</taxon>
        <taxon>Tracheophyta</taxon>
        <taxon>Lycopodiopsida</taxon>
        <taxon>Lycopodiales</taxon>
        <taxon>Lycopodiaceae</taxon>
        <taxon>Lycopodioideae</taxon>
        <taxon>Diphasiastrum</taxon>
    </lineage>
</organism>
<accession>A0ACC2AJU2</accession>
<dbReference type="Proteomes" id="UP001162992">
    <property type="component" value="Chromosome 21"/>
</dbReference>
<comment type="caution">
    <text evidence="1">The sequence shown here is derived from an EMBL/GenBank/DDBJ whole genome shotgun (WGS) entry which is preliminary data.</text>
</comment>
<evidence type="ECO:0000313" key="1">
    <source>
        <dbReference type="EMBL" id="KAJ7517737.1"/>
    </source>
</evidence>
<proteinExistence type="predicted"/>
<protein>
    <submittedName>
        <fullName evidence="1">Uncharacterized protein</fullName>
    </submittedName>
</protein>
<gene>
    <name evidence="1" type="ORF">O6H91_21G038500</name>
</gene>
<evidence type="ECO:0000313" key="2">
    <source>
        <dbReference type="Proteomes" id="UP001162992"/>
    </source>
</evidence>
<keyword evidence="2" id="KW-1185">Reference proteome</keyword>
<name>A0ACC2AJU2_DIPCM</name>